<dbReference type="EMBL" id="CP001575">
    <property type="protein sequence ID" value="ACO69076.1"/>
    <property type="molecule type" value="Genomic_DNA"/>
</dbReference>
<dbReference type="eggNOG" id="ENOG502SCIQ">
    <property type="taxonomic scope" value="Eukaryota"/>
</dbReference>
<sequence length="378" mass="40967">MRLAVRRSLSARDGRGSVLVPTASAGLASMTCAALKMSDADAHTAASVAEETLGACPTLPPSAPPPSSPSSPFCAWAMKRRRGSDAPAVAGEESDPSIQLPSLPDDILARVFAIVEREAGPKYLAALSCVCSTWRTAFAQSAAWRVLLEQHQRAPRHPRRSWRDLYFAQLRKDAANVAQRHETMLLRLIGGGKNLGPMRRDSPKGLRRELLALGRDLDVDYAFASVRGRTLLGLCAAMGRLACAKELLSRWAPRCNVMDADGFTPLMEAAFRGNEHMAHEIMLARPDGDDASVTSSVTRPTSNDDAEARRGRNAPLDAPDEPFRGERSVNGCTRKLSAIEWATFRGNVRLAGLIEAREAGAAYDAEPRTRTNVTPWTV</sequence>
<dbReference type="Gene3D" id="1.25.40.20">
    <property type="entry name" value="Ankyrin repeat-containing domain"/>
    <property type="match status" value="1"/>
</dbReference>
<proteinExistence type="predicted"/>
<dbReference type="KEGG" id="mis:MICPUN_101752"/>
<dbReference type="InterPro" id="IPR036770">
    <property type="entry name" value="Ankyrin_rpt-contain_sf"/>
</dbReference>
<dbReference type="Gene3D" id="1.20.1280.50">
    <property type="match status" value="1"/>
</dbReference>
<dbReference type="Pfam" id="PF12937">
    <property type="entry name" value="F-box-like"/>
    <property type="match status" value="1"/>
</dbReference>
<feature type="compositionally biased region" description="Polar residues" evidence="1">
    <location>
        <begin position="292"/>
        <end position="303"/>
    </location>
</feature>
<dbReference type="Proteomes" id="UP000002009">
    <property type="component" value="Chromosome 8"/>
</dbReference>
<organism evidence="3 4">
    <name type="scientific">Micromonas commoda (strain RCC299 / NOUM17 / CCMP2709)</name>
    <name type="common">Picoplanktonic green alga</name>
    <dbReference type="NCBI Taxonomy" id="296587"/>
    <lineage>
        <taxon>Eukaryota</taxon>
        <taxon>Viridiplantae</taxon>
        <taxon>Chlorophyta</taxon>
        <taxon>Mamiellophyceae</taxon>
        <taxon>Mamiellales</taxon>
        <taxon>Mamiellaceae</taxon>
        <taxon>Micromonas</taxon>
    </lineage>
</organism>
<dbReference type="SUPFAM" id="SSF81383">
    <property type="entry name" value="F-box domain"/>
    <property type="match status" value="1"/>
</dbReference>
<reference evidence="3 4" key="1">
    <citation type="journal article" date="2009" name="Science">
        <title>Green evolution and dynamic adaptations revealed by genomes of the marine picoeukaryotes Micromonas.</title>
        <authorList>
            <person name="Worden A.Z."/>
            <person name="Lee J.H."/>
            <person name="Mock T."/>
            <person name="Rouze P."/>
            <person name="Simmons M.P."/>
            <person name="Aerts A.L."/>
            <person name="Allen A.E."/>
            <person name="Cuvelier M.L."/>
            <person name="Derelle E."/>
            <person name="Everett M.V."/>
            <person name="Foulon E."/>
            <person name="Grimwood J."/>
            <person name="Gundlach H."/>
            <person name="Henrissat B."/>
            <person name="Napoli C."/>
            <person name="McDonald S.M."/>
            <person name="Parker M.S."/>
            <person name="Rombauts S."/>
            <person name="Salamov A."/>
            <person name="Von Dassow P."/>
            <person name="Badger J.H."/>
            <person name="Coutinho P.M."/>
            <person name="Demir E."/>
            <person name="Dubchak I."/>
            <person name="Gentemann C."/>
            <person name="Eikrem W."/>
            <person name="Gready J.E."/>
            <person name="John U."/>
            <person name="Lanier W."/>
            <person name="Lindquist E.A."/>
            <person name="Lucas S."/>
            <person name="Mayer K.F."/>
            <person name="Moreau H."/>
            <person name="Not F."/>
            <person name="Otillar R."/>
            <person name="Panaud O."/>
            <person name="Pangilinan J."/>
            <person name="Paulsen I."/>
            <person name="Piegu B."/>
            <person name="Poliakov A."/>
            <person name="Robbens S."/>
            <person name="Schmutz J."/>
            <person name="Toulza E."/>
            <person name="Wyss T."/>
            <person name="Zelensky A."/>
            <person name="Zhou K."/>
            <person name="Armbrust E.V."/>
            <person name="Bhattacharya D."/>
            <person name="Goodenough U.W."/>
            <person name="Van de Peer Y."/>
            <person name="Grigoriev I.V."/>
        </authorList>
    </citation>
    <scope>NUCLEOTIDE SEQUENCE [LARGE SCALE GENOMIC DNA]</scope>
    <source>
        <strain evidence="4">RCC299 / NOUM17</strain>
    </source>
</reference>
<accession>C1FFF4</accession>
<evidence type="ECO:0000313" key="4">
    <source>
        <dbReference type="Proteomes" id="UP000002009"/>
    </source>
</evidence>
<dbReference type="RefSeq" id="XP_002507818.1">
    <property type="nucleotide sequence ID" value="XM_002507772.1"/>
</dbReference>
<feature type="region of interest" description="Disordered" evidence="1">
    <location>
        <begin position="287"/>
        <end position="327"/>
    </location>
</feature>
<dbReference type="InterPro" id="IPR036047">
    <property type="entry name" value="F-box-like_dom_sf"/>
</dbReference>
<dbReference type="Pfam" id="PF13637">
    <property type="entry name" value="Ank_4"/>
    <property type="match status" value="1"/>
</dbReference>
<dbReference type="SUPFAM" id="SSF48403">
    <property type="entry name" value="Ankyrin repeat"/>
    <property type="match status" value="1"/>
</dbReference>
<evidence type="ECO:0000259" key="2">
    <source>
        <dbReference type="Pfam" id="PF12937"/>
    </source>
</evidence>
<dbReference type="GeneID" id="8245454"/>
<dbReference type="SMART" id="SM00248">
    <property type="entry name" value="ANK"/>
    <property type="match status" value="2"/>
</dbReference>
<dbReference type="InterPro" id="IPR001810">
    <property type="entry name" value="F-box_dom"/>
</dbReference>
<dbReference type="OrthoDB" id="1585644at2759"/>
<evidence type="ECO:0000256" key="1">
    <source>
        <dbReference type="SAM" id="MobiDB-lite"/>
    </source>
</evidence>
<gene>
    <name evidence="3" type="ORF">MICPUN_101752</name>
</gene>
<evidence type="ECO:0000313" key="3">
    <source>
        <dbReference type="EMBL" id="ACO69076.1"/>
    </source>
</evidence>
<dbReference type="InParanoid" id="C1FFF4"/>
<keyword evidence="4" id="KW-1185">Reference proteome</keyword>
<dbReference type="AlphaFoldDB" id="C1FFF4"/>
<protein>
    <recommendedName>
        <fullName evidence="2">F-box domain-containing protein</fullName>
    </recommendedName>
</protein>
<feature type="domain" description="F-box" evidence="2">
    <location>
        <begin position="101"/>
        <end position="146"/>
    </location>
</feature>
<name>C1FFF4_MICCC</name>
<dbReference type="InterPro" id="IPR002110">
    <property type="entry name" value="Ankyrin_rpt"/>
</dbReference>